<organism evidence="1">
    <name type="scientific">Anguilla anguilla</name>
    <name type="common">European freshwater eel</name>
    <name type="synonym">Muraena anguilla</name>
    <dbReference type="NCBI Taxonomy" id="7936"/>
    <lineage>
        <taxon>Eukaryota</taxon>
        <taxon>Metazoa</taxon>
        <taxon>Chordata</taxon>
        <taxon>Craniata</taxon>
        <taxon>Vertebrata</taxon>
        <taxon>Euteleostomi</taxon>
        <taxon>Actinopterygii</taxon>
        <taxon>Neopterygii</taxon>
        <taxon>Teleostei</taxon>
        <taxon>Anguilliformes</taxon>
        <taxon>Anguillidae</taxon>
        <taxon>Anguilla</taxon>
    </lineage>
</organism>
<dbReference type="EMBL" id="GBXM01009028">
    <property type="protein sequence ID" value="JAH99549.1"/>
    <property type="molecule type" value="Transcribed_RNA"/>
</dbReference>
<name>A0A0E9XAA1_ANGAN</name>
<accession>A0A0E9XAA1</accession>
<proteinExistence type="predicted"/>
<reference evidence="1" key="2">
    <citation type="journal article" date="2015" name="Fish Shellfish Immunol.">
        <title>Early steps in the European eel (Anguilla anguilla)-Vibrio vulnificus interaction in the gills: Role of the RtxA13 toxin.</title>
        <authorList>
            <person name="Callol A."/>
            <person name="Pajuelo D."/>
            <person name="Ebbesson L."/>
            <person name="Teles M."/>
            <person name="MacKenzie S."/>
            <person name="Amaro C."/>
        </authorList>
    </citation>
    <scope>NUCLEOTIDE SEQUENCE</scope>
</reference>
<sequence length="66" mass="7116">MCFLHLSTPSPNQSISHSQAVSSAQACFSLLPGLHKLPKAKCGRTVNNSVRCTHHPIQSTNSTQET</sequence>
<reference evidence="1" key="1">
    <citation type="submission" date="2014-11" db="EMBL/GenBank/DDBJ databases">
        <authorList>
            <person name="Amaro Gonzalez C."/>
        </authorList>
    </citation>
    <scope>NUCLEOTIDE SEQUENCE</scope>
</reference>
<evidence type="ECO:0000313" key="1">
    <source>
        <dbReference type="EMBL" id="JAH99549.1"/>
    </source>
</evidence>
<dbReference type="AlphaFoldDB" id="A0A0E9XAA1"/>
<protein>
    <submittedName>
        <fullName evidence="1">Uncharacterized protein</fullName>
    </submittedName>
</protein>